<keyword evidence="5 8" id="KW-0472">Membrane</keyword>
<gene>
    <name evidence="9" type="ORF">CCMP2556_LOCUS42057</name>
</gene>
<dbReference type="Proteomes" id="UP001642484">
    <property type="component" value="Unassembled WGS sequence"/>
</dbReference>
<keyword evidence="4 8" id="KW-1133">Transmembrane helix</keyword>
<feature type="transmembrane region" description="Helical" evidence="8">
    <location>
        <begin position="440"/>
        <end position="463"/>
    </location>
</feature>
<evidence type="ECO:0000256" key="8">
    <source>
        <dbReference type="SAM" id="Phobius"/>
    </source>
</evidence>
<comment type="caution">
    <text evidence="9">The sequence shown here is derived from an EMBL/GenBank/DDBJ whole genome shotgun (WGS) entry which is preliminary data.</text>
</comment>
<name>A0ABP0QF69_9DINO</name>
<feature type="transmembrane region" description="Helical" evidence="8">
    <location>
        <begin position="249"/>
        <end position="273"/>
    </location>
</feature>
<comment type="subcellular location">
    <subcellularLocation>
        <location evidence="1">Membrane</location>
        <topology evidence="1">Multi-pass membrane protein</topology>
    </subcellularLocation>
</comment>
<organism evidence="9 10">
    <name type="scientific">Durusdinium trenchii</name>
    <dbReference type="NCBI Taxonomy" id="1381693"/>
    <lineage>
        <taxon>Eukaryota</taxon>
        <taxon>Sar</taxon>
        <taxon>Alveolata</taxon>
        <taxon>Dinophyceae</taxon>
        <taxon>Suessiales</taxon>
        <taxon>Symbiodiniaceae</taxon>
        <taxon>Durusdinium</taxon>
    </lineage>
</organism>
<dbReference type="PROSITE" id="PS51257">
    <property type="entry name" value="PROKAR_LIPOPROTEIN"/>
    <property type="match status" value="1"/>
</dbReference>
<keyword evidence="2" id="KW-0813">Transport</keyword>
<dbReference type="Gene3D" id="1.20.1250.20">
    <property type="entry name" value="MFS general substrate transporter like domains"/>
    <property type="match status" value="2"/>
</dbReference>
<proteinExistence type="inferred from homology"/>
<dbReference type="Pfam" id="PF07690">
    <property type="entry name" value="MFS_1"/>
    <property type="match status" value="1"/>
</dbReference>
<evidence type="ECO:0000313" key="9">
    <source>
        <dbReference type="EMBL" id="CAK9086864.1"/>
    </source>
</evidence>
<evidence type="ECO:0000256" key="5">
    <source>
        <dbReference type="ARBA" id="ARBA00023136"/>
    </source>
</evidence>
<dbReference type="SUPFAM" id="SSF103473">
    <property type="entry name" value="MFS general substrate transporter"/>
    <property type="match status" value="1"/>
</dbReference>
<feature type="transmembrane region" description="Helical" evidence="8">
    <location>
        <begin position="296"/>
        <end position="318"/>
    </location>
</feature>
<feature type="transmembrane region" description="Helical" evidence="8">
    <location>
        <begin position="72"/>
        <end position="93"/>
    </location>
</feature>
<evidence type="ECO:0008006" key="11">
    <source>
        <dbReference type="Google" id="ProtNLM"/>
    </source>
</evidence>
<comment type="similarity">
    <text evidence="6">Belongs to the major facilitator superfamily. Spinster (TC 2.A.1.49) family.</text>
</comment>
<reference evidence="9 10" key="1">
    <citation type="submission" date="2024-02" db="EMBL/GenBank/DDBJ databases">
        <authorList>
            <person name="Chen Y."/>
            <person name="Shah S."/>
            <person name="Dougan E. K."/>
            <person name="Thang M."/>
            <person name="Chan C."/>
        </authorList>
    </citation>
    <scope>NUCLEOTIDE SEQUENCE [LARGE SCALE GENOMIC DNA]</scope>
</reference>
<evidence type="ECO:0000256" key="2">
    <source>
        <dbReference type="ARBA" id="ARBA00022448"/>
    </source>
</evidence>
<evidence type="ECO:0000256" key="7">
    <source>
        <dbReference type="SAM" id="MobiDB-lite"/>
    </source>
</evidence>
<feature type="transmembrane region" description="Helical" evidence="8">
    <location>
        <begin position="170"/>
        <end position="192"/>
    </location>
</feature>
<feature type="transmembrane region" description="Helical" evidence="8">
    <location>
        <begin position="367"/>
        <end position="389"/>
    </location>
</feature>
<keyword evidence="3 8" id="KW-0812">Transmembrane</keyword>
<dbReference type="EMBL" id="CAXAMN010024461">
    <property type="protein sequence ID" value="CAK9086864.1"/>
    <property type="molecule type" value="Genomic_DNA"/>
</dbReference>
<evidence type="ECO:0000313" key="10">
    <source>
        <dbReference type="Proteomes" id="UP001642484"/>
    </source>
</evidence>
<keyword evidence="10" id="KW-1185">Reference proteome</keyword>
<dbReference type="InterPro" id="IPR044770">
    <property type="entry name" value="MFS_spinster-like"/>
</dbReference>
<accession>A0ABP0QF69</accession>
<feature type="transmembrane region" description="Helical" evidence="8">
    <location>
        <begin position="105"/>
        <end position="130"/>
    </location>
</feature>
<feature type="region of interest" description="Disordered" evidence="7">
    <location>
        <begin position="214"/>
        <end position="237"/>
    </location>
</feature>
<feature type="transmembrane region" description="Helical" evidence="8">
    <location>
        <begin position="396"/>
        <end position="420"/>
    </location>
</feature>
<evidence type="ECO:0000256" key="4">
    <source>
        <dbReference type="ARBA" id="ARBA00022989"/>
    </source>
</evidence>
<dbReference type="PANTHER" id="PTHR23505:SF9">
    <property type="entry name" value="PROTEIN, PUTATIVE-RELATED"/>
    <property type="match status" value="1"/>
</dbReference>
<evidence type="ECO:0000256" key="3">
    <source>
        <dbReference type="ARBA" id="ARBA00022692"/>
    </source>
</evidence>
<feature type="transmembrane region" description="Helical" evidence="8">
    <location>
        <begin position="339"/>
        <end position="361"/>
    </location>
</feature>
<evidence type="ECO:0000256" key="1">
    <source>
        <dbReference type="ARBA" id="ARBA00004141"/>
    </source>
</evidence>
<feature type="transmembrane region" description="Helical" evidence="8">
    <location>
        <begin position="142"/>
        <end position="164"/>
    </location>
</feature>
<dbReference type="CDD" id="cd06174">
    <property type="entry name" value="MFS"/>
    <property type="match status" value="1"/>
</dbReference>
<dbReference type="InterPro" id="IPR011701">
    <property type="entry name" value="MFS"/>
</dbReference>
<sequence length="474" mass="50053">METPLKYLLLFTGFSACAQFDSGALAAFERFLAKDMRLTTETVGFVNALEYVMLPLASPLIPWFLRCCKVKTVLLVCLVGNMLGVLLLTFAPMLQEKDPKELQGLHMMVISRAVSGVCHAGIAVYGSVWVDLFAPKDSAASWLGAMQASSLVGLVIGYTVAGYWGDWVPVFLLNCLWFLATGVGIALTPAAFMSDSRGRSSSEPRLSMLVSTPGGSFVGDAPSGAGSPTSRDESRVSLRRSSVETEESVMLFASMALCVSSLFFVSGGLQFWAMPYMEQLRLREAMTCSVEEANGVHSLVVTLVGATTLTAPTFGVFVGSQLVDRVGGYKKAARSTAKLLAGGAGLAMLFGLVACFCPNFWLAVAAFWVFNMLGAALMPGAFGLMLGAVHGHRRPLASALAQLPINLLGMAGGAFVPGWIAGCEPPETSQPCNQGCDYAVGLRTLLFGPAFGIVLLGAALLMVEATQGSSGLVR</sequence>
<evidence type="ECO:0000256" key="6">
    <source>
        <dbReference type="ARBA" id="ARBA00024338"/>
    </source>
</evidence>
<feature type="transmembrane region" description="Helical" evidence="8">
    <location>
        <begin position="42"/>
        <end position="65"/>
    </location>
</feature>
<dbReference type="InterPro" id="IPR036259">
    <property type="entry name" value="MFS_trans_sf"/>
</dbReference>
<dbReference type="PANTHER" id="PTHR23505">
    <property type="entry name" value="SPINSTER"/>
    <property type="match status" value="1"/>
</dbReference>
<protein>
    <recommendedName>
        <fullName evidence="11">Major facilitator superfamily (MFS) profile domain-containing protein</fullName>
    </recommendedName>
</protein>